<feature type="domain" description="PX" evidence="14">
    <location>
        <begin position="548"/>
        <end position="670"/>
    </location>
</feature>
<proteinExistence type="inferred from homology"/>
<dbReference type="Gene3D" id="1.10.167.10">
    <property type="entry name" value="Regulator of G-protein Signalling 4, domain 2"/>
    <property type="match status" value="1"/>
</dbReference>
<feature type="domain" description="C2H2-type" evidence="13">
    <location>
        <begin position="1108"/>
        <end position="1135"/>
    </location>
</feature>
<dbReference type="SUPFAM" id="SSF48097">
    <property type="entry name" value="Regulator of G-protein signaling, RGS"/>
    <property type="match status" value="1"/>
</dbReference>
<accession>A0A7R9AWG4</accession>
<evidence type="ECO:0000259" key="13">
    <source>
        <dbReference type="PROSITE" id="PS50157"/>
    </source>
</evidence>
<dbReference type="InterPro" id="IPR001683">
    <property type="entry name" value="PX_dom"/>
</dbReference>
<dbReference type="Pfam" id="PF08628">
    <property type="entry name" value="Nexin_C"/>
    <property type="match status" value="1"/>
</dbReference>
<dbReference type="GO" id="GO:0008270">
    <property type="term" value="F:zinc ion binding"/>
    <property type="evidence" value="ECO:0007669"/>
    <property type="project" value="UniProtKB-KW"/>
</dbReference>
<reference evidence="16" key="1">
    <citation type="submission" date="2020-11" db="EMBL/GenBank/DDBJ databases">
        <authorList>
            <person name="Tran Van P."/>
        </authorList>
    </citation>
    <scope>NUCLEOTIDE SEQUENCE</scope>
</reference>
<feature type="domain" description="C2H2-type" evidence="13">
    <location>
        <begin position="1164"/>
        <end position="1191"/>
    </location>
</feature>
<keyword evidence="3" id="KW-0479">Metal-binding</keyword>
<dbReference type="SUPFAM" id="SSF57667">
    <property type="entry name" value="beta-beta-alpha zinc fingers"/>
    <property type="match status" value="2"/>
</dbReference>
<sequence length="1218" mass="137230">MDENEVKNYIFLMWSDKLTRTSVLLILILSLFLSVSLSFFTGALILVSYIGGFVAFNSIFRHRTEAPNLLSLLTGRNRGTAYIFQHKSCSVCGDGSCTRHKPTSYMRQPWVGLDIPVEVDEAIEDFLNKTLSEYVYSWYSDLSRDESFVQELRHSIRYAASVVLRQGLQVDLANLITSKLIPAGLGHMDDYLGSLRLAARQKLTLDRATVQFLGSRLHPAVKNRERELNYLRQLVSMLLPQLLPPSQLACSNYQVLIRELLSGWVLLPLADVLADPAIVNSLLLLLLEKHTLTQYPDKPPVTVEFLDRFVSSVPAARGSALHLDLSSVLKNQQLLYPFMQFLKSEGSVNVLQFCLDVEEFNRKMLTPDLGKLDLENLYREAWDLFSVYFSPVSPDRILFNPAVVEGMRRILQEPPESIVKLRTTPPLFQAYEYAYSLLENNLCPLFHQSDDYYMLLCGQRLPSGYSKSGSSSPMLQGSPAKGRVNKKWSDSGTVARISNKLNKIKGALRSQPVEGHTFDSDSTLDLGETEFAEDLHLSESSTQRDLNAWRVSIPSVDTRFDINNKTYPVFNINVQRIDINTEEDPERYHWTVDRKYNDFYALESKLTEFHGEFTDTHLPPKRILFGPRGVEFMETKRQNFEDFLQRLLQKPNLRGSDLLHAFLRSSADFVPASSTGLVGAVPEGLGRMIRRSVPIRLRKERGQHLDTFLNSFVQSTEAGKTKPSKYEWKDVTSESKQRVRCLTKSVFKDNFGIPSDQPLPVVPSLVTGSSNVSVHGIFDCVLYLVVRVFGAPQVVVRLAMAARAVLQNTINALVNFYLDRKLRKLLVPPRLGHLIHLLQGAVFNPRSSPISANELEARAGRALEHLQNVLPGWLVRLMGPGYKIGLLTIFTAVQSPSLNKQASLESPPILPGDGLPAQVCHKCVFQINTSYDFIQVCENSDMKLRQFLAGFKLGAKSLFQNLEVKREGQMQGMDTPIKSGSSDLNMFAANDRPHHATCDSNKNQESLTDMSGNSSSSREDDKAWDPFGKKKKQPDINTYYCPSSPLPVPCHFLYGDSKNRTVHNNASLPELGEGCVSNSSYSCLVGMNVFPQDGHLKCFQGRLAEKQFKCDICEKTFTQNSSLNIHMKLHRGQKDYTCQICSRSFAQNSSLKSHIRLHTGQKPFSCPFCTKAFAQQSNLRSHVRIHTGEKPFCCFVCKKTFTQRSSLNNHVKTTHGVV</sequence>
<dbReference type="InterPro" id="IPR037436">
    <property type="entry name" value="SNX14_PX"/>
</dbReference>
<feature type="compositionally biased region" description="Basic and acidic residues" evidence="10">
    <location>
        <begin position="1017"/>
        <end position="1028"/>
    </location>
</feature>
<dbReference type="SUPFAM" id="SSF64268">
    <property type="entry name" value="PX domain"/>
    <property type="match status" value="1"/>
</dbReference>
<dbReference type="PROSITE" id="PS50195">
    <property type="entry name" value="PX"/>
    <property type="match status" value="1"/>
</dbReference>
<feature type="region of interest" description="Disordered" evidence="10">
    <location>
        <begin position="465"/>
        <end position="486"/>
    </location>
</feature>
<comment type="similarity">
    <text evidence="2">Belongs to the sorting nexin family.</text>
</comment>
<dbReference type="GO" id="GO:1990837">
    <property type="term" value="F:sequence-specific double-stranded DNA binding"/>
    <property type="evidence" value="ECO:0007669"/>
    <property type="project" value="UniProtKB-ARBA"/>
</dbReference>
<dbReference type="SMART" id="SM00313">
    <property type="entry name" value="PXA"/>
    <property type="match status" value="1"/>
</dbReference>
<evidence type="ECO:0000256" key="9">
    <source>
        <dbReference type="PROSITE-ProRule" id="PRU00042"/>
    </source>
</evidence>
<dbReference type="Gene3D" id="3.30.1520.10">
    <property type="entry name" value="Phox-like domain"/>
    <property type="match status" value="1"/>
</dbReference>
<feature type="domain" description="PXA" evidence="15">
    <location>
        <begin position="116"/>
        <end position="291"/>
    </location>
</feature>
<dbReference type="PANTHER" id="PTHR22775">
    <property type="entry name" value="SORTING NEXIN"/>
    <property type="match status" value="1"/>
</dbReference>
<evidence type="ECO:0000259" key="15">
    <source>
        <dbReference type="PROSITE" id="PS51207"/>
    </source>
</evidence>
<dbReference type="GO" id="GO:0097352">
    <property type="term" value="P:autophagosome maturation"/>
    <property type="evidence" value="ECO:0007669"/>
    <property type="project" value="TreeGrafter"/>
</dbReference>
<dbReference type="AlphaFoldDB" id="A0A7R9AWG4"/>
<dbReference type="InterPro" id="IPR036305">
    <property type="entry name" value="RGS_sf"/>
</dbReference>
<dbReference type="SUPFAM" id="SSF57716">
    <property type="entry name" value="Glucocorticoid receptor-like (DNA-binding domain)"/>
    <property type="match status" value="1"/>
</dbReference>
<dbReference type="InterPro" id="IPR016137">
    <property type="entry name" value="RGS"/>
</dbReference>
<evidence type="ECO:0000256" key="2">
    <source>
        <dbReference type="ARBA" id="ARBA00010883"/>
    </source>
</evidence>
<feature type="domain" description="C2H2-type" evidence="13">
    <location>
        <begin position="1136"/>
        <end position="1163"/>
    </location>
</feature>
<dbReference type="SMART" id="SM00312">
    <property type="entry name" value="PX"/>
    <property type="match status" value="1"/>
</dbReference>
<keyword evidence="5 9" id="KW-0863">Zinc-finger</keyword>
<evidence type="ECO:0000256" key="5">
    <source>
        <dbReference type="ARBA" id="ARBA00022771"/>
    </source>
</evidence>
<keyword evidence="7" id="KW-0238">DNA-binding</keyword>
<evidence type="ECO:0000313" key="16">
    <source>
        <dbReference type="EMBL" id="CAD7261903.1"/>
    </source>
</evidence>
<evidence type="ECO:0000256" key="3">
    <source>
        <dbReference type="ARBA" id="ARBA00022723"/>
    </source>
</evidence>
<keyword evidence="8" id="KW-0539">Nucleus</keyword>
<evidence type="ECO:0008006" key="17">
    <source>
        <dbReference type="Google" id="ProtNLM"/>
    </source>
</evidence>
<comment type="subcellular location">
    <subcellularLocation>
        <location evidence="1">Nucleus</location>
    </subcellularLocation>
</comment>
<dbReference type="InterPro" id="IPR013937">
    <property type="entry name" value="Sorting_nexin_C"/>
</dbReference>
<dbReference type="GO" id="GO:0080025">
    <property type="term" value="F:phosphatidylinositol-3,5-bisphosphate binding"/>
    <property type="evidence" value="ECO:0007669"/>
    <property type="project" value="InterPro"/>
</dbReference>
<evidence type="ECO:0000256" key="6">
    <source>
        <dbReference type="ARBA" id="ARBA00022833"/>
    </source>
</evidence>
<dbReference type="InterPro" id="IPR013087">
    <property type="entry name" value="Znf_C2H2_type"/>
</dbReference>
<dbReference type="GO" id="GO:0005634">
    <property type="term" value="C:nucleus"/>
    <property type="evidence" value="ECO:0007669"/>
    <property type="project" value="UniProtKB-SubCell"/>
</dbReference>
<dbReference type="Pfam" id="PF00615">
    <property type="entry name" value="RGS"/>
    <property type="match status" value="1"/>
</dbReference>
<evidence type="ECO:0000259" key="14">
    <source>
        <dbReference type="PROSITE" id="PS50195"/>
    </source>
</evidence>
<evidence type="ECO:0000256" key="7">
    <source>
        <dbReference type="ARBA" id="ARBA00023125"/>
    </source>
</evidence>
<dbReference type="CDD" id="cd06877">
    <property type="entry name" value="PX_SNX14"/>
    <property type="match status" value="1"/>
</dbReference>
<name>A0A7R9AWG4_TIMSH</name>
<dbReference type="FunFam" id="3.30.160.60:FF:000104">
    <property type="entry name" value="Transcriptional repressor protein YY1"/>
    <property type="match status" value="1"/>
</dbReference>
<dbReference type="PROSITE" id="PS51207">
    <property type="entry name" value="PXA"/>
    <property type="match status" value="1"/>
</dbReference>
<dbReference type="GO" id="GO:0005770">
    <property type="term" value="C:late endosome"/>
    <property type="evidence" value="ECO:0007669"/>
    <property type="project" value="TreeGrafter"/>
</dbReference>
<dbReference type="InterPro" id="IPR037892">
    <property type="entry name" value="SNX14_RGS"/>
</dbReference>
<organism evidence="16">
    <name type="scientific">Timema shepardi</name>
    <name type="common">Walking stick</name>
    <dbReference type="NCBI Taxonomy" id="629360"/>
    <lineage>
        <taxon>Eukaryota</taxon>
        <taxon>Metazoa</taxon>
        <taxon>Ecdysozoa</taxon>
        <taxon>Arthropoda</taxon>
        <taxon>Hexapoda</taxon>
        <taxon>Insecta</taxon>
        <taxon>Pterygota</taxon>
        <taxon>Neoptera</taxon>
        <taxon>Polyneoptera</taxon>
        <taxon>Phasmatodea</taxon>
        <taxon>Timematodea</taxon>
        <taxon>Timematoidea</taxon>
        <taxon>Timematidae</taxon>
        <taxon>Timema</taxon>
    </lineage>
</organism>
<keyword evidence="11" id="KW-0812">Transmembrane</keyword>
<evidence type="ECO:0000256" key="8">
    <source>
        <dbReference type="ARBA" id="ARBA00023242"/>
    </source>
</evidence>
<dbReference type="PROSITE" id="PS50132">
    <property type="entry name" value="RGS"/>
    <property type="match status" value="1"/>
</dbReference>
<dbReference type="FunFam" id="3.30.160.60:FF:000303">
    <property type="entry name" value="Zinc finger protein 41"/>
    <property type="match status" value="1"/>
</dbReference>
<protein>
    <recommendedName>
        <fullName evidence="17">Sorting nexin 14</fullName>
    </recommendedName>
</protein>
<keyword evidence="4" id="KW-0677">Repeat</keyword>
<dbReference type="EMBL" id="OC002482">
    <property type="protein sequence ID" value="CAD7261903.1"/>
    <property type="molecule type" value="Genomic_DNA"/>
</dbReference>
<dbReference type="PROSITE" id="PS00028">
    <property type="entry name" value="ZINC_FINGER_C2H2_1"/>
    <property type="match status" value="4"/>
</dbReference>
<evidence type="ECO:0000256" key="1">
    <source>
        <dbReference type="ARBA" id="ARBA00004123"/>
    </source>
</evidence>
<dbReference type="FunFam" id="3.30.160.60:FF:000624">
    <property type="entry name" value="zinc finger protein 697"/>
    <property type="match status" value="2"/>
</dbReference>
<dbReference type="PROSITE" id="PS50157">
    <property type="entry name" value="ZINC_FINGER_C2H2_2"/>
    <property type="match status" value="4"/>
</dbReference>
<feature type="domain" description="RGS" evidence="12">
    <location>
        <begin position="324"/>
        <end position="456"/>
    </location>
</feature>
<dbReference type="Pfam" id="PF00787">
    <property type="entry name" value="PX"/>
    <property type="match status" value="1"/>
</dbReference>
<dbReference type="InterPro" id="IPR044926">
    <property type="entry name" value="RGS_subdomain_2"/>
</dbReference>
<dbReference type="InterPro" id="IPR036236">
    <property type="entry name" value="Znf_C2H2_sf"/>
</dbReference>
<evidence type="ECO:0000259" key="12">
    <source>
        <dbReference type="PROSITE" id="PS50132"/>
    </source>
</evidence>
<dbReference type="CDD" id="cd08722">
    <property type="entry name" value="RGS_SNX14"/>
    <property type="match status" value="1"/>
</dbReference>
<dbReference type="Pfam" id="PF00096">
    <property type="entry name" value="zf-C2H2"/>
    <property type="match status" value="3"/>
</dbReference>
<evidence type="ECO:0000256" key="4">
    <source>
        <dbReference type="ARBA" id="ARBA00022737"/>
    </source>
</evidence>
<keyword evidence="11" id="KW-1133">Transmembrane helix</keyword>
<dbReference type="SMART" id="SM00315">
    <property type="entry name" value="RGS"/>
    <property type="match status" value="1"/>
</dbReference>
<keyword evidence="11" id="KW-0472">Membrane</keyword>
<evidence type="ECO:0000256" key="11">
    <source>
        <dbReference type="SAM" id="Phobius"/>
    </source>
</evidence>
<dbReference type="InterPro" id="IPR036871">
    <property type="entry name" value="PX_dom_sf"/>
</dbReference>
<feature type="transmembrane region" description="Helical" evidence="11">
    <location>
        <begin position="23"/>
        <end position="56"/>
    </location>
</feature>
<feature type="domain" description="C2H2-type" evidence="13">
    <location>
        <begin position="1192"/>
        <end position="1215"/>
    </location>
</feature>
<evidence type="ECO:0000256" key="10">
    <source>
        <dbReference type="SAM" id="MobiDB-lite"/>
    </source>
</evidence>
<feature type="region of interest" description="Disordered" evidence="10">
    <location>
        <begin position="991"/>
        <end position="1030"/>
    </location>
</feature>
<dbReference type="SMART" id="SM00355">
    <property type="entry name" value="ZnF_C2H2"/>
    <property type="match status" value="4"/>
</dbReference>
<gene>
    <name evidence="16" type="ORF">TSIB3V08_LOCUS6025</name>
</gene>
<dbReference type="Gene3D" id="3.30.160.60">
    <property type="entry name" value="Classic Zinc Finger"/>
    <property type="match status" value="4"/>
</dbReference>
<feature type="compositionally biased region" description="Polar residues" evidence="10">
    <location>
        <begin position="998"/>
        <end position="1016"/>
    </location>
</feature>
<dbReference type="Pfam" id="PF02194">
    <property type="entry name" value="PXA"/>
    <property type="match status" value="1"/>
</dbReference>
<keyword evidence="6" id="KW-0862">Zinc</keyword>
<dbReference type="PANTHER" id="PTHR22775:SF44">
    <property type="entry name" value="SORTING NEXIN-14"/>
    <property type="match status" value="1"/>
</dbReference>
<dbReference type="InterPro" id="IPR003114">
    <property type="entry name" value="Phox_assoc"/>
</dbReference>